<evidence type="ECO:0000256" key="2">
    <source>
        <dbReference type="ARBA" id="ARBA00022517"/>
    </source>
</evidence>
<feature type="region of interest" description="Disordered" evidence="11">
    <location>
        <begin position="214"/>
        <end position="234"/>
    </location>
</feature>
<gene>
    <name evidence="10" type="primary">rsgA</name>
    <name evidence="14" type="ORF">SAMN05192549_103126</name>
</gene>
<proteinExistence type="inferred from homology"/>
<dbReference type="InterPro" id="IPR027417">
    <property type="entry name" value="P-loop_NTPase"/>
</dbReference>
<dbReference type="PANTHER" id="PTHR32120">
    <property type="entry name" value="SMALL RIBOSOMAL SUBUNIT BIOGENESIS GTPASE RSGA"/>
    <property type="match status" value="1"/>
</dbReference>
<dbReference type="OrthoDB" id="9809485at2"/>
<dbReference type="AlphaFoldDB" id="A0A1M7MDF3"/>
<comment type="cofactor">
    <cofactor evidence="10">
        <name>Zn(2+)</name>
        <dbReference type="ChEBI" id="CHEBI:29105"/>
    </cofactor>
    <text evidence="10">Binds 1 zinc ion per subunit.</text>
</comment>
<evidence type="ECO:0000256" key="5">
    <source>
        <dbReference type="ARBA" id="ARBA00022741"/>
    </source>
</evidence>
<keyword evidence="3 10" id="KW-0479">Metal-binding</keyword>
<keyword evidence="8 10" id="KW-0694">RNA-binding</keyword>
<evidence type="ECO:0000256" key="4">
    <source>
        <dbReference type="ARBA" id="ARBA00022730"/>
    </source>
</evidence>
<protein>
    <recommendedName>
        <fullName evidence="10">Small ribosomal subunit biogenesis GTPase RsgA</fullName>
        <ecNumber evidence="10">3.6.1.-</ecNumber>
    </recommendedName>
</protein>
<keyword evidence="5 10" id="KW-0547">Nucleotide-binding</keyword>
<evidence type="ECO:0000256" key="10">
    <source>
        <dbReference type="HAMAP-Rule" id="MF_01820"/>
    </source>
</evidence>
<dbReference type="SUPFAM" id="SSF52540">
    <property type="entry name" value="P-loop containing nucleoside triphosphate hydrolases"/>
    <property type="match status" value="1"/>
</dbReference>
<comment type="similarity">
    <text evidence="10">Belongs to the TRAFAC class YlqF/YawG GTPase family. RsgA subfamily.</text>
</comment>
<feature type="binding site" evidence="10">
    <location>
        <begin position="198"/>
        <end position="206"/>
    </location>
    <ligand>
        <name>GTP</name>
        <dbReference type="ChEBI" id="CHEBI:37565"/>
    </ligand>
</feature>
<evidence type="ECO:0000259" key="13">
    <source>
        <dbReference type="PROSITE" id="PS51721"/>
    </source>
</evidence>
<evidence type="ECO:0000256" key="8">
    <source>
        <dbReference type="ARBA" id="ARBA00022884"/>
    </source>
</evidence>
<comment type="subcellular location">
    <subcellularLocation>
        <location evidence="10">Cytoplasm</location>
    </subcellularLocation>
</comment>
<evidence type="ECO:0000256" key="6">
    <source>
        <dbReference type="ARBA" id="ARBA00022801"/>
    </source>
</evidence>
<keyword evidence="15" id="KW-1185">Reference proteome</keyword>
<dbReference type="Gene3D" id="1.10.40.50">
    <property type="entry name" value="Probable gtpase engc, domain 3"/>
    <property type="match status" value="1"/>
</dbReference>
<evidence type="ECO:0000313" key="15">
    <source>
        <dbReference type="Proteomes" id="UP000184339"/>
    </source>
</evidence>
<dbReference type="GO" id="GO:0042274">
    <property type="term" value="P:ribosomal small subunit biogenesis"/>
    <property type="evidence" value="ECO:0007669"/>
    <property type="project" value="UniProtKB-UniRule"/>
</dbReference>
<feature type="binding site" evidence="10">
    <location>
        <position position="278"/>
    </location>
    <ligand>
        <name>Zn(2+)</name>
        <dbReference type="ChEBI" id="CHEBI:29105"/>
    </ligand>
</feature>
<keyword evidence="2 10" id="KW-0690">Ribosome biogenesis</keyword>
<keyword evidence="9 10" id="KW-0342">GTP-binding</keyword>
<accession>A0A1M7MDF3</accession>
<dbReference type="PROSITE" id="PS51721">
    <property type="entry name" value="G_CP"/>
    <property type="match status" value="1"/>
</dbReference>
<evidence type="ECO:0000256" key="9">
    <source>
        <dbReference type="ARBA" id="ARBA00023134"/>
    </source>
</evidence>
<dbReference type="PANTHER" id="PTHR32120:SF10">
    <property type="entry name" value="SMALL RIBOSOMAL SUBUNIT BIOGENESIS GTPASE RSGA"/>
    <property type="match status" value="1"/>
</dbReference>
<dbReference type="NCBIfam" id="TIGR00157">
    <property type="entry name" value="ribosome small subunit-dependent GTPase A"/>
    <property type="match status" value="1"/>
</dbReference>
<sequence length="345" mass="37706">MIDIDFASLRLIGLNQTIISQLDQPPPGARLVRITEIHRAWLTVHDGHCELRARVLPALHSQDLAVGDWVLSTTLAHDEHWLCALLPPVTHIGRRGHHGQHHSLVSNVDTALLVMGLDHDFNPRRLERYLTIVKTAQVDPVVVLSKADVAQDVAQRMALLRQRLPAGIPVLAVNTLSADATLQLAPWLGAGQTLVLLGSSGAGKSSLTNTLTQAHQPTGGVRHGDHRGRHTTTSRSLHQCASGACIIDTPGLRSWQADADESSIAASFEDIDALAAQCQFRDCRHASEPGCAVRGVIDGDRLQNYHKLLRDARRSGQSPLERIAEVAKWKVLQRAASARNKQKMR</sequence>
<organism evidence="14 15">
    <name type="scientific">Duganella sacchari</name>
    <dbReference type="NCBI Taxonomy" id="551987"/>
    <lineage>
        <taxon>Bacteria</taxon>
        <taxon>Pseudomonadati</taxon>
        <taxon>Pseudomonadota</taxon>
        <taxon>Betaproteobacteria</taxon>
        <taxon>Burkholderiales</taxon>
        <taxon>Oxalobacteraceae</taxon>
        <taxon>Telluria group</taxon>
        <taxon>Duganella</taxon>
    </lineage>
</organism>
<evidence type="ECO:0000256" key="1">
    <source>
        <dbReference type="ARBA" id="ARBA00022490"/>
    </source>
</evidence>
<evidence type="ECO:0000256" key="3">
    <source>
        <dbReference type="ARBA" id="ARBA00022723"/>
    </source>
</evidence>
<dbReference type="CDD" id="cd01854">
    <property type="entry name" value="YjeQ_EngC"/>
    <property type="match status" value="1"/>
</dbReference>
<dbReference type="Proteomes" id="UP000184339">
    <property type="component" value="Unassembled WGS sequence"/>
</dbReference>
<dbReference type="Gene3D" id="3.40.50.300">
    <property type="entry name" value="P-loop containing nucleotide triphosphate hydrolases"/>
    <property type="match status" value="1"/>
</dbReference>
<feature type="binding site" evidence="10">
    <location>
        <begin position="145"/>
        <end position="148"/>
    </location>
    <ligand>
        <name>GTP</name>
        <dbReference type="ChEBI" id="CHEBI:37565"/>
    </ligand>
</feature>
<evidence type="ECO:0000313" key="14">
    <source>
        <dbReference type="EMBL" id="SHM88810.1"/>
    </source>
</evidence>
<feature type="domain" description="CP-type G" evidence="13">
    <location>
        <begin position="97"/>
        <end position="255"/>
    </location>
</feature>
<dbReference type="InterPro" id="IPR030378">
    <property type="entry name" value="G_CP_dom"/>
</dbReference>
<evidence type="ECO:0000259" key="12">
    <source>
        <dbReference type="PROSITE" id="PS50936"/>
    </source>
</evidence>
<reference evidence="15" key="1">
    <citation type="submission" date="2016-11" db="EMBL/GenBank/DDBJ databases">
        <authorList>
            <person name="Varghese N."/>
            <person name="Submissions S."/>
        </authorList>
    </citation>
    <scope>NUCLEOTIDE SEQUENCE [LARGE SCALE GENOMIC DNA]</scope>
    <source>
        <strain evidence="15">Sac-22</strain>
    </source>
</reference>
<dbReference type="GO" id="GO:0005737">
    <property type="term" value="C:cytoplasm"/>
    <property type="evidence" value="ECO:0007669"/>
    <property type="project" value="UniProtKB-SubCell"/>
</dbReference>
<dbReference type="InterPro" id="IPR010914">
    <property type="entry name" value="RsgA_GTPase_dom"/>
</dbReference>
<feature type="binding site" evidence="10">
    <location>
        <position position="291"/>
    </location>
    <ligand>
        <name>Zn(2+)</name>
        <dbReference type="ChEBI" id="CHEBI:29105"/>
    </ligand>
</feature>
<comment type="function">
    <text evidence="10">One of several proteins that assist in the late maturation steps of the functional core of the 30S ribosomal subunit. Helps release RbfA from mature subunits. May play a role in the assembly of ribosomal proteins into the subunit. Circularly permuted GTPase that catalyzes slow GTP hydrolysis, GTPase activity is stimulated by the 30S ribosomal subunit.</text>
</comment>
<dbReference type="GO" id="GO:0046872">
    <property type="term" value="F:metal ion binding"/>
    <property type="evidence" value="ECO:0007669"/>
    <property type="project" value="UniProtKB-KW"/>
</dbReference>
<comment type="subunit">
    <text evidence="10">Monomer. Associates with 30S ribosomal subunit, binds 16S rRNA.</text>
</comment>
<dbReference type="InterPro" id="IPR004881">
    <property type="entry name" value="Ribosome_biogen_GTPase_RsgA"/>
</dbReference>
<keyword evidence="7 10" id="KW-0862">Zinc</keyword>
<feature type="binding site" evidence="10">
    <location>
        <position position="285"/>
    </location>
    <ligand>
        <name>Zn(2+)</name>
        <dbReference type="ChEBI" id="CHEBI:29105"/>
    </ligand>
</feature>
<name>A0A1M7MDF3_9BURK</name>
<keyword evidence="1 10" id="KW-0963">Cytoplasm</keyword>
<evidence type="ECO:0000256" key="11">
    <source>
        <dbReference type="SAM" id="MobiDB-lite"/>
    </source>
</evidence>
<evidence type="ECO:0000256" key="7">
    <source>
        <dbReference type="ARBA" id="ARBA00022833"/>
    </source>
</evidence>
<feature type="domain" description="EngC GTPase" evidence="12">
    <location>
        <begin position="106"/>
        <end position="253"/>
    </location>
</feature>
<dbReference type="Pfam" id="PF03193">
    <property type="entry name" value="RsgA_GTPase"/>
    <property type="match status" value="1"/>
</dbReference>
<dbReference type="PROSITE" id="PS50936">
    <property type="entry name" value="ENGC_GTPASE"/>
    <property type="match status" value="1"/>
</dbReference>
<dbReference type="EMBL" id="FRCX01000003">
    <property type="protein sequence ID" value="SHM88810.1"/>
    <property type="molecule type" value="Genomic_DNA"/>
</dbReference>
<dbReference type="HAMAP" id="MF_01820">
    <property type="entry name" value="GTPase_RsgA"/>
    <property type="match status" value="1"/>
</dbReference>
<keyword evidence="4 10" id="KW-0699">rRNA-binding</keyword>
<feature type="binding site" evidence="10">
    <location>
        <position position="283"/>
    </location>
    <ligand>
        <name>Zn(2+)</name>
        <dbReference type="ChEBI" id="CHEBI:29105"/>
    </ligand>
</feature>
<keyword evidence="6 10" id="KW-0378">Hydrolase</keyword>
<dbReference type="RefSeq" id="WP_072782962.1">
    <property type="nucleotide sequence ID" value="NZ_FRCX01000003.1"/>
</dbReference>
<dbReference type="EC" id="3.6.1.-" evidence="10"/>
<dbReference type="STRING" id="551987.SAMN05192549_103126"/>
<dbReference type="GO" id="GO:0019843">
    <property type="term" value="F:rRNA binding"/>
    <property type="evidence" value="ECO:0007669"/>
    <property type="project" value="UniProtKB-KW"/>
</dbReference>
<dbReference type="GO" id="GO:0005525">
    <property type="term" value="F:GTP binding"/>
    <property type="evidence" value="ECO:0007669"/>
    <property type="project" value="UniProtKB-UniRule"/>
</dbReference>
<dbReference type="GO" id="GO:0003924">
    <property type="term" value="F:GTPase activity"/>
    <property type="evidence" value="ECO:0007669"/>
    <property type="project" value="UniProtKB-UniRule"/>
</dbReference>